<dbReference type="EMBL" id="JAUJYO010000003">
    <property type="protein sequence ID" value="KAK1322245.1"/>
    <property type="molecule type" value="Genomic_DNA"/>
</dbReference>
<dbReference type="PANTHER" id="PTHR47967:SF128">
    <property type="entry name" value="ASPARTIC PROTEINASE CDR1-LIKE"/>
    <property type="match status" value="1"/>
</dbReference>
<evidence type="ECO:0000256" key="1">
    <source>
        <dbReference type="ARBA" id="ARBA00022670"/>
    </source>
</evidence>
<dbReference type="GO" id="GO:0005576">
    <property type="term" value="C:extracellular region"/>
    <property type="evidence" value="ECO:0007669"/>
    <property type="project" value="TreeGrafter"/>
</dbReference>
<reference evidence="5" key="1">
    <citation type="journal article" date="2023" name="Nat. Commun.">
        <title>Diploid and tetraploid genomes of Acorus and the evolution of monocots.</title>
        <authorList>
            <person name="Ma L."/>
            <person name="Liu K.W."/>
            <person name="Li Z."/>
            <person name="Hsiao Y.Y."/>
            <person name="Qi Y."/>
            <person name="Fu T."/>
            <person name="Tang G.D."/>
            <person name="Zhang D."/>
            <person name="Sun W.H."/>
            <person name="Liu D.K."/>
            <person name="Li Y."/>
            <person name="Chen G.Z."/>
            <person name="Liu X.D."/>
            <person name="Liao X.Y."/>
            <person name="Jiang Y.T."/>
            <person name="Yu X."/>
            <person name="Hao Y."/>
            <person name="Huang J."/>
            <person name="Zhao X.W."/>
            <person name="Ke S."/>
            <person name="Chen Y.Y."/>
            <person name="Wu W.L."/>
            <person name="Hsu J.L."/>
            <person name="Lin Y.F."/>
            <person name="Huang M.D."/>
            <person name="Li C.Y."/>
            <person name="Huang L."/>
            <person name="Wang Z.W."/>
            <person name="Zhao X."/>
            <person name="Zhong W.Y."/>
            <person name="Peng D.H."/>
            <person name="Ahmad S."/>
            <person name="Lan S."/>
            <person name="Zhang J.S."/>
            <person name="Tsai W.C."/>
            <person name="Van de Peer Y."/>
            <person name="Liu Z.J."/>
        </authorList>
    </citation>
    <scope>NUCLEOTIDE SEQUENCE</scope>
    <source>
        <strain evidence="5">CP</strain>
    </source>
</reference>
<dbReference type="Pfam" id="PF14541">
    <property type="entry name" value="TAXi_C"/>
    <property type="match status" value="1"/>
</dbReference>
<keyword evidence="3" id="KW-0732">Signal</keyword>
<feature type="chain" id="PRO_5043911451" description="Xylanase inhibitor C-terminal domain-containing protein" evidence="3">
    <location>
        <begin position="22"/>
        <end position="266"/>
    </location>
</feature>
<gene>
    <name evidence="5" type="ORF">QJS10_CPA03g00162</name>
</gene>
<sequence length="266" mass="28649">MIGTVLISLIIFISTTNFANAGFNLTLIHRDIPLSPFHNPNATRYDLNQAKFDRSVARMRALTITPSAYKKDTLTPHLTPGPGEFSPGHTCGANQQCAYRQSYLDGSTSDGTLMLEQFAFEAPDRAIERGVKILFGCGSNNVFHSPSADRAGVVAREPATHVGELDRAGADHYSVPLESISLGATRVPGFPTGQVVTLDSGTTMTFLEPGMFVPVLDAVRGLVKGIEEMPDPRRRSELCNKATTKELIDAGMPVVELGFVGGARLE</sequence>
<evidence type="ECO:0000259" key="4">
    <source>
        <dbReference type="Pfam" id="PF14541"/>
    </source>
</evidence>
<feature type="domain" description="Xylanase inhibitor C-terminal" evidence="4">
    <location>
        <begin position="172"/>
        <end position="265"/>
    </location>
</feature>
<evidence type="ECO:0000313" key="5">
    <source>
        <dbReference type="EMBL" id="KAK1322245.1"/>
    </source>
</evidence>
<dbReference type="Proteomes" id="UP001180020">
    <property type="component" value="Unassembled WGS sequence"/>
</dbReference>
<dbReference type="AlphaFoldDB" id="A0AAV9FBM8"/>
<keyword evidence="2" id="KW-0378">Hydrolase</keyword>
<feature type="signal peptide" evidence="3">
    <location>
        <begin position="1"/>
        <end position="21"/>
    </location>
</feature>
<dbReference type="SUPFAM" id="SSF50630">
    <property type="entry name" value="Acid proteases"/>
    <property type="match status" value="1"/>
</dbReference>
<comment type="caution">
    <text evidence="5">The sequence shown here is derived from an EMBL/GenBank/DDBJ whole genome shotgun (WGS) entry which is preliminary data.</text>
</comment>
<organism evidence="5 6">
    <name type="scientific">Acorus calamus</name>
    <name type="common">Sweet flag</name>
    <dbReference type="NCBI Taxonomy" id="4465"/>
    <lineage>
        <taxon>Eukaryota</taxon>
        <taxon>Viridiplantae</taxon>
        <taxon>Streptophyta</taxon>
        <taxon>Embryophyta</taxon>
        <taxon>Tracheophyta</taxon>
        <taxon>Spermatophyta</taxon>
        <taxon>Magnoliopsida</taxon>
        <taxon>Liliopsida</taxon>
        <taxon>Acoraceae</taxon>
        <taxon>Acorus</taxon>
    </lineage>
</organism>
<protein>
    <recommendedName>
        <fullName evidence="4">Xylanase inhibitor C-terminal domain-containing protein</fullName>
    </recommendedName>
</protein>
<dbReference type="GO" id="GO:0008233">
    <property type="term" value="F:peptidase activity"/>
    <property type="evidence" value="ECO:0007669"/>
    <property type="project" value="UniProtKB-KW"/>
</dbReference>
<evidence type="ECO:0000313" key="6">
    <source>
        <dbReference type="Proteomes" id="UP001180020"/>
    </source>
</evidence>
<accession>A0AAV9FBM8</accession>
<reference evidence="5" key="2">
    <citation type="submission" date="2023-06" db="EMBL/GenBank/DDBJ databases">
        <authorList>
            <person name="Ma L."/>
            <person name="Liu K.-W."/>
            <person name="Li Z."/>
            <person name="Hsiao Y.-Y."/>
            <person name="Qi Y."/>
            <person name="Fu T."/>
            <person name="Tang G."/>
            <person name="Zhang D."/>
            <person name="Sun W.-H."/>
            <person name="Liu D.-K."/>
            <person name="Li Y."/>
            <person name="Chen G.-Z."/>
            <person name="Liu X.-D."/>
            <person name="Liao X.-Y."/>
            <person name="Jiang Y.-T."/>
            <person name="Yu X."/>
            <person name="Hao Y."/>
            <person name="Huang J."/>
            <person name="Zhao X.-W."/>
            <person name="Ke S."/>
            <person name="Chen Y.-Y."/>
            <person name="Wu W.-L."/>
            <person name="Hsu J.-L."/>
            <person name="Lin Y.-F."/>
            <person name="Huang M.-D."/>
            <person name="Li C.-Y."/>
            <person name="Huang L."/>
            <person name="Wang Z.-W."/>
            <person name="Zhao X."/>
            <person name="Zhong W.-Y."/>
            <person name="Peng D.-H."/>
            <person name="Ahmad S."/>
            <person name="Lan S."/>
            <person name="Zhang J.-S."/>
            <person name="Tsai W.-C."/>
            <person name="Van De Peer Y."/>
            <person name="Liu Z.-J."/>
        </authorList>
    </citation>
    <scope>NUCLEOTIDE SEQUENCE</scope>
    <source>
        <strain evidence="5">CP</strain>
        <tissue evidence="5">Leaves</tissue>
    </source>
</reference>
<dbReference type="InterPro" id="IPR021109">
    <property type="entry name" value="Peptidase_aspartic_dom_sf"/>
</dbReference>
<dbReference type="Gene3D" id="2.40.70.10">
    <property type="entry name" value="Acid Proteases"/>
    <property type="match status" value="2"/>
</dbReference>
<proteinExistence type="predicted"/>
<name>A0AAV9FBM8_ACOCL</name>
<keyword evidence="6" id="KW-1185">Reference proteome</keyword>
<keyword evidence="1" id="KW-0645">Protease</keyword>
<evidence type="ECO:0000256" key="3">
    <source>
        <dbReference type="SAM" id="SignalP"/>
    </source>
</evidence>
<dbReference type="PANTHER" id="PTHR47967">
    <property type="entry name" value="OS07G0603500 PROTEIN-RELATED"/>
    <property type="match status" value="1"/>
</dbReference>
<dbReference type="InterPro" id="IPR051708">
    <property type="entry name" value="Plant_Aspart_Prot_A1"/>
</dbReference>
<dbReference type="InterPro" id="IPR032799">
    <property type="entry name" value="TAXi_C"/>
</dbReference>
<evidence type="ECO:0000256" key="2">
    <source>
        <dbReference type="ARBA" id="ARBA00022801"/>
    </source>
</evidence>
<dbReference type="GO" id="GO:0006508">
    <property type="term" value="P:proteolysis"/>
    <property type="evidence" value="ECO:0007669"/>
    <property type="project" value="UniProtKB-KW"/>
</dbReference>